<gene>
    <name evidence="2" type="ORF">E6Q11_02155</name>
</gene>
<comment type="caution">
    <text evidence="2">The sequence shown here is derived from an EMBL/GenBank/DDBJ whole genome shotgun (WGS) entry which is preliminary data.</text>
</comment>
<name>A0A5C7J9C8_9BACT</name>
<keyword evidence="1" id="KW-0472">Membrane</keyword>
<evidence type="ECO:0000313" key="3">
    <source>
        <dbReference type="Proteomes" id="UP000321026"/>
    </source>
</evidence>
<accession>A0A5C7J9C8</accession>
<reference evidence="2 3" key="1">
    <citation type="submission" date="2018-09" db="EMBL/GenBank/DDBJ databases">
        <title>Metagenome Assembled Genomes from an Advanced Water Purification Facility.</title>
        <authorList>
            <person name="Stamps B.W."/>
            <person name="Spear J.R."/>
        </authorList>
    </citation>
    <scope>NUCLEOTIDE SEQUENCE [LARGE SCALE GENOMIC DNA]</scope>
    <source>
        <strain evidence="2">Bin_63_2</strain>
    </source>
</reference>
<organism evidence="2 3">
    <name type="scientific">Candidatus Dojkabacteria bacterium</name>
    <dbReference type="NCBI Taxonomy" id="2099670"/>
    <lineage>
        <taxon>Bacteria</taxon>
        <taxon>Candidatus Dojkabacteria</taxon>
    </lineage>
</organism>
<feature type="transmembrane region" description="Helical" evidence="1">
    <location>
        <begin position="92"/>
        <end position="111"/>
    </location>
</feature>
<dbReference type="AlphaFoldDB" id="A0A5C7J9C8"/>
<keyword evidence="1" id="KW-1133">Transmembrane helix</keyword>
<sequence length="114" mass="12296">MNCLTNSERGALGFFSYKPRQMFSPESTLRGRPGRFGPVTVAGALLAADVDADATAAEVVSSTEVVEETAVEVSSVEEFEAEVSSTTTSFETVSVVFIIYILSVFSWFVVIHDC</sequence>
<dbReference type="EMBL" id="SSDS01000036">
    <property type="protein sequence ID" value="TXG77828.1"/>
    <property type="molecule type" value="Genomic_DNA"/>
</dbReference>
<dbReference type="Proteomes" id="UP000321026">
    <property type="component" value="Unassembled WGS sequence"/>
</dbReference>
<evidence type="ECO:0000313" key="2">
    <source>
        <dbReference type="EMBL" id="TXG77828.1"/>
    </source>
</evidence>
<proteinExistence type="predicted"/>
<evidence type="ECO:0000256" key="1">
    <source>
        <dbReference type="SAM" id="Phobius"/>
    </source>
</evidence>
<keyword evidence="1" id="KW-0812">Transmembrane</keyword>
<protein>
    <submittedName>
        <fullName evidence="2">Uncharacterized protein</fullName>
    </submittedName>
</protein>